<dbReference type="SUPFAM" id="SSF82171">
    <property type="entry name" value="DPP6 N-terminal domain-like"/>
    <property type="match status" value="1"/>
</dbReference>
<evidence type="ECO:0000313" key="4">
    <source>
        <dbReference type="Proteomes" id="UP000266568"/>
    </source>
</evidence>
<keyword evidence="3" id="KW-0378">Hydrolase</keyword>
<protein>
    <submittedName>
        <fullName evidence="3">Dipeptidyl aminopeptidase/acylaminoacyl peptidase</fullName>
    </submittedName>
</protein>
<evidence type="ECO:0000259" key="2">
    <source>
        <dbReference type="Pfam" id="PF00326"/>
    </source>
</evidence>
<dbReference type="RefSeq" id="WP_119035965.1">
    <property type="nucleotide sequence ID" value="NZ_QXDC01000003.1"/>
</dbReference>
<sequence>MVVKSHLQALGLFVVALPWQSSPAIAEPPASGRVWTLDDAVAAPEVTDLAISGDGSRAAYLLRTVDLAKDQPIFELHIVNIRERHDRMVASSAFLSRLKRIPGQSSWSLLANFGQGLQLYRATDDGHISLIAESKTKVLVGSADGANFGYDEVPPMLVGIPFYDWSPDGKHLFYSTLEEMKADRRILTGAEVTAASARRRWSPQVKVSFYLRGETGEAVRIASAPTQDRVARYLGGLPKWSSNHIDYSLQAVDNPTPSAWQYRWQFGGSKSTLLPGGASLVAGEVPTGPHGGAISVTRIGGKPRLTEQLPNGTSIDYGAMNIALSGVGSHGFWRSADGAVVLAVRLLDEARYVLVRIDRDGKSTIFPAKNSLRHCAFTSDAMQGVCIHEGLVESPELVAVSTRTGSVRSVSEISPHYAAIKPLEMSTLSWTNSFGYTDNGFVIYPRGYRHGQRYPAIIITHSSDADQRFAAADLQWNYPAYLFAERGYVVLLVNDPSSFPSEALDRAQATWNSCDGRTPPWEVQRLIWLNTVESYRSLINRLNGEGLIDRDRLGIAGYSAGSQMVNVAVTQTHLFKAASSGDGAYLEPAANRYLQCSYRAVYGGAPGDPRAIPNYLALAPSYRARYTTTPVLQQLAEPRAGAVDFYQALQVAGVPTEITLYPGETPASDETHLFHIPSNRRAALVENLEWFDFWLRGKTPTSDPKRAARWKAMRSRAAVARKETD</sequence>
<dbReference type="OrthoDB" id="100212at2"/>
<comment type="caution">
    <text evidence="3">The sequence shown here is derived from an EMBL/GenBank/DDBJ whole genome shotgun (WGS) entry which is preliminary data.</text>
</comment>
<dbReference type="Proteomes" id="UP000266568">
    <property type="component" value="Unassembled WGS sequence"/>
</dbReference>
<feature type="signal peptide" evidence="1">
    <location>
        <begin position="1"/>
        <end position="26"/>
    </location>
</feature>
<dbReference type="Pfam" id="PF00326">
    <property type="entry name" value="Peptidase_S9"/>
    <property type="match status" value="1"/>
</dbReference>
<dbReference type="SUPFAM" id="SSF53474">
    <property type="entry name" value="alpha/beta-Hydrolases"/>
    <property type="match status" value="1"/>
</dbReference>
<dbReference type="EMBL" id="QXDC01000003">
    <property type="protein sequence ID" value="RIA44296.1"/>
    <property type="molecule type" value="Genomic_DNA"/>
</dbReference>
<dbReference type="GO" id="GO:0004177">
    <property type="term" value="F:aminopeptidase activity"/>
    <property type="evidence" value="ECO:0007669"/>
    <property type="project" value="UniProtKB-KW"/>
</dbReference>
<evidence type="ECO:0000313" key="3">
    <source>
        <dbReference type="EMBL" id="RIA44296.1"/>
    </source>
</evidence>
<keyword evidence="4" id="KW-1185">Reference proteome</keyword>
<dbReference type="GO" id="GO:0006508">
    <property type="term" value="P:proteolysis"/>
    <property type="evidence" value="ECO:0007669"/>
    <property type="project" value="InterPro"/>
</dbReference>
<keyword evidence="1" id="KW-0732">Signal</keyword>
<proteinExistence type="predicted"/>
<gene>
    <name evidence="3" type="ORF">DFR49_2537</name>
</gene>
<dbReference type="GO" id="GO:0008236">
    <property type="term" value="F:serine-type peptidase activity"/>
    <property type="evidence" value="ECO:0007669"/>
    <property type="project" value="InterPro"/>
</dbReference>
<dbReference type="InterPro" id="IPR029058">
    <property type="entry name" value="AB_hydrolase_fold"/>
</dbReference>
<dbReference type="InterPro" id="IPR001375">
    <property type="entry name" value="Peptidase_S9_cat"/>
</dbReference>
<dbReference type="Gene3D" id="3.40.50.1820">
    <property type="entry name" value="alpha/beta hydrolase"/>
    <property type="match status" value="1"/>
</dbReference>
<organism evidence="3 4">
    <name type="scientific">Hephaestia caeni</name>
    <dbReference type="NCBI Taxonomy" id="645617"/>
    <lineage>
        <taxon>Bacteria</taxon>
        <taxon>Pseudomonadati</taxon>
        <taxon>Pseudomonadota</taxon>
        <taxon>Alphaproteobacteria</taxon>
        <taxon>Sphingomonadales</taxon>
        <taxon>Sphingomonadaceae</taxon>
        <taxon>Hephaestia</taxon>
    </lineage>
</organism>
<accession>A0A397P3Z8</accession>
<reference evidence="3 4" key="1">
    <citation type="submission" date="2018-08" db="EMBL/GenBank/DDBJ databases">
        <title>Genomic Encyclopedia of Type Strains, Phase IV (KMG-IV): sequencing the most valuable type-strain genomes for metagenomic binning, comparative biology and taxonomic classification.</title>
        <authorList>
            <person name="Goeker M."/>
        </authorList>
    </citation>
    <scope>NUCLEOTIDE SEQUENCE [LARGE SCALE GENOMIC DNA]</scope>
    <source>
        <strain evidence="3 4">DSM 25527</strain>
    </source>
</reference>
<name>A0A397P3Z8_9SPHN</name>
<keyword evidence="3" id="KW-0031">Aminopeptidase</keyword>
<evidence type="ECO:0000256" key="1">
    <source>
        <dbReference type="SAM" id="SignalP"/>
    </source>
</evidence>
<feature type="domain" description="Peptidase S9 prolyl oligopeptidase catalytic" evidence="2">
    <location>
        <begin position="539"/>
        <end position="695"/>
    </location>
</feature>
<feature type="chain" id="PRO_5017418696" evidence="1">
    <location>
        <begin position="27"/>
        <end position="725"/>
    </location>
</feature>
<keyword evidence="3" id="KW-0645">Protease</keyword>
<dbReference type="AlphaFoldDB" id="A0A397P3Z8"/>